<dbReference type="GeneID" id="61359761"/>
<accession>A0A0L0ETM6</accession>
<organism evidence="1 2">
    <name type="scientific">Pseudoalteromonas rubra</name>
    <dbReference type="NCBI Taxonomy" id="43658"/>
    <lineage>
        <taxon>Bacteria</taxon>
        <taxon>Pseudomonadati</taxon>
        <taxon>Pseudomonadota</taxon>
        <taxon>Gammaproteobacteria</taxon>
        <taxon>Alteromonadales</taxon>
        <taxon>Pseudoalteromonadaceae</taxon>
        <taxon>Pseudoalteromonas</taxon>
    </lineage>
</organism>
<evidence type="ECO:0000313" key="1">
    <source>
        <dbReference type="EMBL" id="KNC67756.1"/>
    </source>
</evidence>
<gene>
    <name evidence="1" type="ORF">AC626_08700</name>
</gene>
<reference evidence="2" key="1">
    <citation type="submission" date="2015-07" db="EMBL/GenBank/DDBJ databases">
        <title>Draft genome sequence of a Pseudoalteromonas rubra strain, OCN096, isolated from Kaneohe Bay, Oahu, Hawaii.</title>
        <authorList>
            <person name="Beurmann S."/>
            <person name="Ushijima B."/>
            <person name="Belcaid M."/>
            <person name="Callahan S.M."/>
            <person name="Aeby G.S."/>
        </authorList>
    </citation>
    <scope>NUCLEOTIDE SEQUENCE [LARGE SCALE GENOMIC DNA]</scope>
    <source>
        <strain evidence="2">OCN096</strain>
    </source>
</reference>
<dbReference type="Proteomes" id="UP000036850">
    <property type="component" value="Unassembled WGS sequence"/>
</dbReference>
<sequence length="68" mass="7447">MKMKLSLSKKNIKMLSADSQKLPTQATPAVAGGGFKTYRCTFDCLTETPFCRTYNPTNQTGCCNSTIC</sequence>
<dbReference type="AlphaFoldDB" id="A0A0L0ETM6"/>
<comment type="caution">
    <text evidence="1">The sequence shown here is derived from an EMBL/GenBank/DDBJ whole genome shotgun (WGS) entry which is preliminary data.</text>
</comment>
<dbReference type="RefSeq" id="WP_010385202.1">
    <property type="nucleotide sequence ID" value="NZ_AHCD03000043.1"/>
</dbReference>
<evidence type="ECO:0000313" key="2">
    <source>
        <dbReference type="Proteomes" id="UP000036850"/>
    </source>
</evidence>
<protein>
    <submittedName>
        <fullName evidence="1">Uncharacterized protein</fullName>
    </submittedName>
</protein>
<proteinExistence type="predicted"/>
<dbReference type="EMBL" id="LFZX01000050">
    <property type="protein sequence ID" value="KNC67756.1"/>
    <property type="molecule type" value="Genomic_DNA"/>
</dbReference>
<name>A0A0L0ETM6_9GAMM</name>
<dbReference type="PATRIC" id="fig|43658.6.peg.261"/>